<proteinExistence type="predicted"/>
<protein>
    <submittedName>
        <fullName evidence="1">Uncharacterized protein</fullName>
    </submittedName>
</protein>
<gene>
    <name evidence="1" type="ORF">AVEN_14537_1</name>
</gene>
<evidence type="ECO:0000313" key="1">
    <source>
        <dbReference type="EMBL" id="GBM03023.1"/>
    </source>
</evidence>
<accession>A0A4Y2CF86</accession>
<organism evidence="1 2">
    <name type="scientific">Araneus ventricosus</name>
    <name type="common">Orbweaver spider</name>
    <name type="synonym">Epeira ventricosa</name>
    <dbReference type="NCBI Taxonomy" id="182803"/>
    <lineage>
        <taxon>Eukaryota</taxon>
        <taxon>Metazoa</taxon>
        <taxon>Ecdysozoa</taxon>
        <taxon>Arthropoda</taxon>
        <taxon>Chelicerata</taxon>
        <taxon>Arachnida</taxon>
        <taxon>Araneae</taxon>
        <taxon>Araneomorphae</taxon>
        <taxon>Entelegynae</taxon>
        <taxon>Araneoidea</taxon>
        <taxon>Araneidae</taxon>
        <taxon>Araneus</taxon>
    </lineage>
</organism>
<name>A0A4Y2CF86_ARAVE</name>
<evidence type="ECO:0000313" key="2">
    <source>
        <dbReference type="Proteomes" id="UP000499080"/>
    </source>
</evidence>
<reference evidence="1 2" key="1">
    <citation type="journal article" date="2019" name="Sci. Rep.">
        <title>Orb-weaving spider Araneus ventricosus genome elucidates the spidroin gene catalogue.</title>
        <authorList>
            <person name="Kono N."/>
            <person name="Nakamura H."/>
            <person name="Ohtoshi R."/>
            <person name="Moran D.A.P."/>
            <person name="Shinohara A."/>
            <person name="Yoshida Y."/>
            <person name="Fujiwara M."/>
            <person name="Mori M."/>
            <person name="Tomita M."/>
            <person name="Arakawa K."/>
        </authorList>
    </citation>
    <scope>NUCLEOTIDE SEQUENCE [LARGE SCALE GENOMIC DNA]</scope>
</reference>
<dbReference type="Proteomes" id="UP000499080">
    <property type="component" value="Unassembled WGS sequence"/>
</dbReference>
<sequence>MQKVNEIFGLLSPKQLTTLDNKTLREEAATTLANLYPHDLKKDELAVEIESFKYYVIELPSSFENEVIQTDSENTILRSNLKNISDVKAWIAEYGRNTNTNGIFAIPIHLVYDSCALTSTYVTTIPSIKFLVARTREESQRTQIAQLLSPLKSSWIPKL</sequence>
<dbReference type="EMBL" id="BGPR01000186">
    <property type="protein sequence ID" value="GBM03023.1"/>
    <property type="molecule type" value="Genomic_DNA"/>
</dbReference>
<comment type="caution">
    <text evidence="1">The sequence shown here is derived from an EMBL/GenBank/DDBJ whole genome shotgun (WGS) entry which is preliminary data.</text>
</comment>
<dbReference type="AlphaFoldDB" id="A0A4Y2CF86"/>
<keyword evidence="2" id="KW-1185">Reference proteome</keyword>